<evidence type="ECO:0000256" key="2">
    <source>
        <dbReference type="ARBA" id="ARBA00009889"/>
    </source>
</evidence>
<feature type="compositionally biased region" description="Basic residues" evidence="8">
    <location>
        <begin position="1770"/>
        <end position="1791"/>
    </location>
</feature>
<evidence type="ECO:0000256" key="3">
    <source>
        <dbReference type="ARBA" id="ARBA00022741"/>
    </source>
</evidence>
<dbReference type="InterPro" id="IPR006935">
    <property type="entry name" value="Helicase/UvrB_N"/>
</dbReference>
<feature type="compositionally biased region" description="Polar residues" evidence="8">
    <location>
        <begin position="1397"/>
        <end position="1408"/>
    </location>
</feature>
<dbReference type="OrthoDB" id="6513042at2759"/>
<evidence type="ECO:0000256" key="7">
    <source>
        <dbReference type="ARBA" id="ARBA00023242"/>
    </source>
</evidence>
<evidence type="ECO:0000259" key="9">
    <source>
        <dbReference type="PROSITE" id="PS51192"/>
    </source>
</evidence>
<feature type="region of interest" description="Disordered" evidence="8">
    <location>
        <begin position="1065"/>
        <end position="1084"/>
    </location>
</feature>
<dbReference type="GO" id="GO:0036297">
    <property type="term" value="P:interstrand cross-link repair"/>
    <property type="evidence" value="ECO:0007669"/>
    <property type="project" value="TreeGrafter"/>
</dbReference>
<keyword evidence="6" id="KW-0067">ATP-binding</keyword>
<dbReference type="FunFam" id="3.40.50.300:FF:000861">
    <property type="entry name" value="Fanconi anemia, complementation group M"/>
    <property type="match status" value="1"/>
</dbReference>
<keyword evidence="4" id="KW-0378">Hydrolase</keyword>
<dbReference type="GO" id="GO:0043138">
    <property type="term" value="F:3'-5' DNA helicase activity"/>
    <property type="evidence" value="ECO:0007669"/>
    <property type="project" value="InterPro"/>
</dbReference>
<dbReference type="GO" id="GO:0045003">
    <property type="term" value="P:double-strand break repair via synthesis-dependent strand annealing"/>
    <property type="evidence" value="ECO:0007669"/>
    <property type="project" value="TreeGrafter"/>
</dbReference>
<feature type="compositionally biased region" description="Polar residues" evidence="8">
    <location>
        <begin position="1071"/>
        <end position="1084"/>
    </location>
</feature>
<evidence type="ECO:0000313" key="11">
    <source>
        <dbReference type="Proteomes" id="UP000504635"/>
    </source>
</evidence>
<dbReference type="PROSITE" id="PS51194">
    <property type="entry name" value="HELICASE_CTER"/>
    <property type="match status" value="1"/>
</dbReference>
<comment type="subcellular location">
    <subcellularLocation>
        <location evidence="1">Nucleus</location>
    </subcellularLocation>
</comment>
<comment type="similarity">
    <text evidence="2">Belongs to the DEAD box helicase family. DEAH subfamily. FANCM sub-subfamily.</text>
</comment>
<evidence type="ECO:0000313" key="12">
    <source>
        <dbReference type="RefSeq" id="XP_030761438.1"/>
    </source>
</evidence>
<dbReference type="Proteomes" id="UP000504635">
    <property type="component" value="Unplaced"/>
</dbReference>
<evidence type="ECO:0000256" key="1">
    <source>
        <dbReference type="ARBA" id="ARBA00004123"/>
    </source>
</evidence>
<dbReference type="GO" id="GO:0005634">
    <property type="term" value="C:nucleus"/>
    <property type="evidence" value="ECO:0007669"/>
    <property type="project" value="UniProtKB-SubCell"/>
</dbReference>
<dbReference type="PROSITE" id="PS51192">
    <property type="entry name" value="HELICASE_ATP_BIND_1"/>
    <property type="match status" value="1"/>
</dbReference>
<dbReference type="GO" id="GO:0009378">
    <property type="term" value="F:four-way junction helicase activity"/>
    <property type="evidence" value="ECO:0007669"/>
    <property type="project" value="TreeGrafter"/>
</dbReference>
<keyword evidence="7" id="KW-0539">Nucleus</keyword>
<gene>
    <name evidence="12" type="primary">LOC115886430</name>
</gene>
<dbReference type="CDD" id="cd12091">
    <property type="entry name" value="FANCM_ID"/>
    <property type="match status" value="1"/>
</dbReference>
<keyword evidence="3" id="KW-0547">Nucleotide-binding</keyword>
<dbReference type="GO" id="GO:0016787">
    <property type="term" value="F:hydrolase activity"/>
    <property type="evidence" value="ECO:0007669"/>
    <property type="project" value="UniProtKB-KW"/>
</dbReference>
<dbReference type="InterPro" id="IPR044749">
    <property type="entry name" value="FANCM_DEXDc"/>
</dbReference>
<organism evidence="11 12">
    <name type="scientific">Sitophilus oryzae</name>
    <name type="common">Rice weevil</name>
    <name type="synonym">Curculio oryzae</name>
    <dbReference type="NCBI Taxonomy" id="7048"/>
    <lineage>
        <taxon>Eukaryota</taxon>
        <taxon>Metazoa</taxon>
        <taxon>Ecdysozoa</taxon>
        <taxon>Arthropoda</taxon>
        <taxon>Hexapoda</taxon>
        <taxon>Insecta</taxon>
        <taxon>Pterygota</taxon>
        <taxon>Neoptera</taxon>
        <taxon>Endopterygota</taxon>
        <taxon>Coleoptera</taxon>
        <taxon>Polyphaga</taxon>
        <taxon>Cucujiformia</taxon>
        <taxon>Curculionidae</taxon>
        <taxon>Dryophthorinae</taxon>
        <taxon>Sitophilus</taxon>
    </lineage>
</organism>
<dbReference type="GO" id="GO:0000400">
    <property type="term" value="F:four-way junction DNA binding"/>
    <property type="evidence" value="ECO:0007669"/>
    <property type="project" value="TreeGrafter"/>
</dbReference>
<feature type="region of interest" description="Disordered" evidence="8">
    <location>
        <begin position="1770"/>
        <end position="1800"/>
    </location>
</feature>
<dbReference type="InParanoid" id="A0A6J2YC38"/>
<name>A0A6J2YC38_SITOR</name>
<dbReference type="PANTHER" id="PTHR14025:SF20">
    <property type="entry name" value="FANCONI ANEMIA GROUP M PROTEIN"/>
    <property type="match status" value="1"/>
</dbReference>
<proteinExistence type="inferred from homology"/>
<dbReference type="Gene3D" id="3.40.50.300">
    <property type="entry name" value="P-loop containing nucleotide triphosphate hydrolases"/>
    <property type="match status" value="2"/>
</dbReference>
<dbReference type="CTD" id="57697"/>
<sequence length="1800" mass="205760">MATNFTDSQLLGLSKDFDTEGFDLQAGKTWIYPTNYPTRDYQYNIIEKALLKNTLVSLPTGLGKTFIAAVVMYNFYRWYPQGKIIFMAPTKPLVKQQVDACYNIMAIPPDSTAELTGAKASASRTDIWKQKRVFFITPQILQNDLNSITELGEGIKCLVFDEAHKARGNHAYCEVIRRLVAQNHKYFRVLALSATPGNNVNDVLEVIQNLMISHLEFRTEESIDVHPYVYQRSLETIVVPLGNKLQEVKDEYLNILEYYVKTLRKFNVIQGNCGSLTKGKIFMLMKDFQNKCRGTKSSNYSEIMRCLNICVTLYHAYELLIKHGLRNFLSFFDEHIEKPLLKGNTQIRSILNNVRDYLGPIPNVEVLPDGTYPEIPTDIVFGHPKYYKLRDVLVSHFTGAGNTRVIVFFEYRESVMEAHTLLLQSRPLIQPMIFLGQGSGVTQKIQIGVVKAFREGRCNTLLSTCIGEEGLDVGEVDLIVCFDISSKSPIRMVQRMGRTGRKREGKVLVLVTEGKEQQTLKDCLIHKNNISTFVLGSKQLCAGMYNESPRLVPNNLTPKCEKIFITVKKLEKKKSIKDMLRSISSSSSELVFSQNLQITDIPSKIPKRNMYFMKDNNSTAYQFDNMFSKYIDKQRTIHKPYMIGSSRNTKLLTNLLSWADSKRFNIPTQIQLYSENTSQRNLKQGDIRNMFVKVSSQNDFQMTQKYNDDISTQFVETMQENYQETTSESCNVPKEVFEVISSYVLSEMNDWESKCKHCPPGLHEENLWITVDQPSTVNNNIWIPSEDILDTISLSDLKVFHNSLLGHKMDENDDDIIFCDDLDSQIFENIDIAEIEKEKSDQEQNGSKEDTDRSVNFEAPKSFIDLLDKFGESIIQDPSQNDKLCKNLNFSASRDISERENGNKENTKHSVSFDASKSLLDKFGEQSPQNDTLYKNYDASIGLSENENGNEENTNQSVNFEAPKSFLSLVDKFGESIIHHQSQNEMLCKNNNNCASKNLSEKELLKMFNLDSLEDLFGNTTIETSEETVIYSPTVSNIDALSDENEPTSPVITSSYRERAKKRIMRKSKHQQNNTLNSSGNCEETENLSIASLEKSTDLFHQGDNEVNINQNCITLNRDKESENLNVASQRKSEDLFIEGDSEININQNYIDDEETQNLNVVLDQSQKKSTDIFLKEENIIRDNETESFCFKLDSSQNENTTNLENFDVASSVISYHNKQESVKQDSKACVEDKSITEEYSAFRNSTFNINEICDLSYFGLSIKEPKSNTKREESETEISQKDILDISEICDLAEFGIVTKSPDRTPDITDIEQETTMETNMSPILGNTKSKVCGPKKMIFDNKVDDVSDDDLEFILPSQIDRKILSNAVSVEDQLPRNIQNSTNVTVRKKRNVNNDLESQKTNSRSNVPKGFRTITRRHLSFNDSDDDFETPIYNVNRKPSPLSKINKKHESFEKTTKPKKSPKDCNKRKRLSNNEDADVSILQNNTSLELSSFDNSKHVLSSTNNSDLSITQMLSLINKSSQKENVRLSEKKVVKNSHTTPVHDLSIFDNLANYEEFSSSFIPPVVEASSSKKRSENSYLYIDNGTNGNCSKILDNRKISSRKNREETRSSVDDFDDFHFLKPPVPGFSTSKSKTHEKVSSNKKKKKPNEFLDLEAELSEDESVFISDDEREENIDCYEGSFVNDESQYVNTEMHAKYLQSLRSPVNNRAKFKIHLKPAENVVNVFSQPVEKDIDNYLEDSFCVDADDEELSQNHELSELEVLERKLKEQKKRKKSQEHKTQKPKRRRIMQVLSDDSD</sequence>
<feature type="domain" description="Helicase ATP-binding" evidence="9">
    <location>
        <begin position="45"/>
        <end position="214"/>
    </location>
</feature>
<feature type="domain" description="Helicase C-terminal" evidence="10">
    <location>
        <begin position="388"/>
        <end position="541"/>
    </location>
</feature>
<dbReference type="RefSeq" id="XP_030761438.1">
    <property type="nucleotide sequence ID" value="XM_030905578.1"/>
</dbReference>
<dbReference type="SMART" id="SM00490">
    <property type="entry name" value="HELICc"/>
    <property type="match status" value="1"/>
</dbReference>
<dbReference type="GO" id="GO:0005524">
    <property type="term" value="F:ATP binding"/>
    <property type="evidence" value="ECO:0007669"/>
    <property type="project" value="UniProtKB-KW"/>
</dbReference>
<keyword evidence="5" id="KW-0347">Helicase</keyword>
<feature type="compositionally biased region" description="Basic and acidic residues" evidence="8">
    <location>
        <begin position="1450"/>
        <end position="1467"/>
    </location>
</feature>
<evidence type="ECO:0000256" key="4">
    <source>
        <dbReference type="ARBA" id="ARBA00022801"/>
    </source>
</evidence>
<feature type="region of interest" description="Disordered" evidence="8">
    <location>
        <begin position="835"/>
        <end position="855"/>
    </location>
</feature>
<evidence type="ECO:0000256" key="6">
    <source>
        <dbReference type="ARBA" id="ARBA00022840"/>
    </source>
</evidence>
<dbReference type="CDD" id="cd18033">
    <property type="entry name" value="DEXDc_FANCM"/>
    <property type="match status" value="1"/>
</dbReference>
<dbReference type="Pfam" id="PF04851">
    <property type="entry name" value="ResIII"/>
    <property type="match status" value="1"/>
</dbReference>
<feature type="region of interest" description="Disordered" evidence="8">
    <location>
        <begin position="1628"/>
        <end position="1648"/>
    </location>
</feature>
<evidence type="ECO:0000256" key="8">
    <source>
        <dbReference type="SAM" id="MobiDB-lite"/>
    </source>
</evidence>
<dbReference type="InterPro" id="IPR027417">
    <property type="entry name" value="P-loop_NTPase"/>
</dbReference>
<feature type="region of interest" description="Disordered" evidence="8">
    <location>
        <begin position="1387"/>
        <end position="1413"/>
    </location>
</feature>
<dbReference type="InterPro" id="IPR014001">
    <property type="entry name" value="Helicase_ATP-bd"/>
</dbReference>
<accession>A0A6J2YC38</accession>
<dbReference type="Pfam" id="PF00271">
    <property type="entry name" value="Helicase_C"/>
    <property type="match status" value="1"/>
</dbReference>
<evidence type="ECO:0000259" key="10">
    <source>
        <dbReference type="PROSITE" id="PS51194"/>
    </source>
</evidence>
<dbReference type="KEGG" id="soy:115886430"/>
<dbReference type="GeneID" id="115886430"/>
<keyword evidence="11" id="KW-1185">Reference proteome</keyword>
<dbReference type="Gene3D" id="1.20.1320.20">
    <property type="entry name" value="hef helicase domain"/>
    <property type="match status" value="1"/>
</dbReference>
<feature type="region of interest" description="Disordered" evidence="8">
    <location>
        <begin position="1427"/>
        <end position="1480"/>
    </location>
</feature>
<evidence type="ECO:0000256" key="5">
    <source>
        <dbReference type="ARBA" id="ARBA00022806"/>
    </source>
</evidence>
<dbReference type="FunCoup" id="A0A6J2YC38">
    <property type="interactions" value="446"/>
</dbReference>
<dbReference type="PANTHER" id="PTHR14025">
    <property type="entry name" value="FANCONI ANEMIA GROUP M FANCM FAMILY MEMBER"/>
    <property type="match status" value="1"/>
</dbReference>
<dbReference type="SMART" id="SM00487">
    <property type="entry name" value="DEXDc"/>
    <property type="match status" value="1"/>
</dbReference>
<dbReference type="InterPro" id="IPR001650">
    <property type="entry name" value="Helicase_C-like"/>
</dbReference>
<reference evidence="12" key="1">
    <citation type="submission" date="2025-08" db="UniProtKB">
        <authorList>
            <consortium name="RefSeq"/>
        </authorList>
    </citation>
    <scope>IDENTIFICATION</scope>
    <source>
        <tissue evidence="12">Gonads</tissue>
    </source>
</reference>
<protein>
    <submittedName>
        <fullName evidence="12">Uncharacterized protein LOC115886430</fullName>
    </submittedName>
</protein>
<dbReference type="InterPro" id="IPR039686">
    <property type="entry name" value="FANCM/Mph1-like_ID"/>
</dbReference>
<dbReference type="SUPFAM" id="SSF52540">
    <property type="entry name" value="P-loop containing nucleoside triphosphate hydrolases"/>
    <property type="match status" value="1"/>
</dbReference>